<name>A0A2D1P851_9GEMI</name>
<evidence type="ECO:0000313" key="1">
    <source>
        <dbReference type="EMBL" id="ATO88006.1"/>
    </source>
</evidence>
<organism evidence="1">
    <name type="scientific">Tomato leaf curl New Delhi virus</name>
    <dbReference type="NCBI Taxonomy" id="223347"/>
    <lineage>
        <taxon>Viruses</taxon>
        <taxon>Monodnaviria</taxon>
        <taxon>Shotokuvirae</taxon>
        <taxon>Cressdnaviricota</taxon>
        <taxon>Repensiviricetes</taxon>
        <taxon>Geplafuvirales</taxon>
        <taxon>Geminiviridae</taxon>
        <taxon>Begomovirus</taxon>
        <taxon>Begomovirus solanumdelhiense</taxon>
    </lineage>
</organism>
<reference evidence="1" key="1">
    <citation type="submission" date="2017-04" db="EMBL/GenBank/DDBJ databases">
        <title>Identification of Tomato Leaf Curl virus A-DNA from Momordica charantia.</title>
        <authorList>
            <person name="Karthikeyan M."/>
            <person name="Jebasingh T."/>
        </authorList>
    </citation>
    <scope>NUCLEOTIDE SEQUENCE</scope>
    <source>
        <strain evidence="1">Severe</strain>
    </source>
</reference>
<proteinExistence type="predicted"/>
<accession>A0A2D1P851</accession>
<dbReference type="EMBL" id="KY860898">
    <property type="protein sequence ID" value="ATO88006.1"/>
    <property type="molecule type" value="Genomic_DNA"/>
</dbReference>
<protein>
    <submittedName>
        <fullName evidence="1">AC6</fullName>
    </submittedName>
</protein>
<sequence>MYWICTGTNDEVWTSYDIKQDIIICYRIIKIDPDFQRSIYRIRCVSTGHIQH</sequence>